<protein>
    <submittedName>
        <fullName evidence="2">Ester cyclase</fullName>
    </submittedName>
</protein>
<proteinExistence type="predicted"/>
<organism evidence="2 3">
    <name type="scientific">Prauserella endophytica</name>
    <dbReference type="NCBI Taxonomy" id="1592324"/>
    <lineage>
        <taxon>Bacteria</taxon>
        <taxon>Bacillati</taxon>
        <taxon>Actinomycetota</taxon>
        <taxon>Actinomycetes</taxon>
        <taxon>Pseudonocardiales</taxon>
        <taxon>Pseudonocardiaceae</taxon>
        <taxon>Prauserella</taxon>
        <taxon>Prauserella coralliicola group</taxon>
    </lineage>
</organism>
<gene>
    <name evidence="2" type="ORF">FCN18_05435</name>
</gene>
<dbReference type="PANTHER" id="PTHR38436:SF1">
    <property type="entry name" value="ESTER CYCLASE"/>
    <property type="match status" value="1"/>
</dbReference>
<reference evidence="2 3" key="1">
    <citation type="journal article" date="2015" name="Antonie Van Leeuwenhoek">
        <title>Prauserella endophytica sp. nov., an endophytic actinobacterium isolated from Tamarix taklamakanensis.</title>
        <authorList>
            <person name="Liu J.M."/>
            <person name="Habden X."/>
            <person name="Guo L."/>
            <person name="Tuo L."/>
            <person name="Jiang Z.K."/>
            <person name="Liu S.W."/>
            <person name="Liu X.F."/>
            <person name="Chen L."/>
            <person name="Li R.F."/>
            <person name="Zhang Y.Q."/>
            <person name="Sun C.H."/>
        </authorList>
    </citation>
    <scope>NUCLEOTIDE SEQUENCE [LARGE SCALE GENOMIC DNA]</scope>
    <source>
        <strain evidence="2 3">CGMCC 4.7182</strain>
    </source>
</reference>
<dbReference type="EMBL" id="SWMS01000002">
    <property type="protein sequence ID" value="TKG72995.1"/>
    <property type="molecule type" value="Genomic_DNA"/>
</dbReference>
<dbReference type="Proteomes" id="UP000309992">
    <property type="component" value="Unassembled WGS sequence"/>
</dbReference>
<dbReference type="PANTHER" id="PTHR38436">
    <property type="entry name" value="POLYKETIDE CYCLASE SNOAL-LIKE DOMAIN"/>
    <property type="match status" value="1"/>
</dbReference>
<feature type="region of interest" description="Disordered" evidence="1">
    <location>
        <begin position="324"/>
        <end position="349"/>
    </location>
</feature>
<name>A0ABY2SAS4_9PSEU</name>
<dbReference type="SUPFAM" id="SSF54427">
    <property type="entry name" value="NTF2-like"/>
    <property type="match status" value="2"/>
</dbReference>
<dbReference type="InterPro" id="IPR009959">
    <property type="entry name" value="Cyclase_SnoaL-like"/>
</dbReference>
<dbReference type="Pfam" id="PF07366">
    <property type="entry name" value="SnoaL"/>
    <property type="match status" value="2"/>
</dbReference>
<evidence type="ECO:0000313" key="2">
    <source>
        <dbReference type="EMBL" id="TKG72995.1"/>
    </source>
</evidence>
<keyword evidence="3" id="KW-1185">Reference proteome</keyword>
<comment type="caution">
    <text evidence="2">The sequence shown here is derived from an EMBL/GenBank/DDBJ whole genome shotgun (WGS) entry which is preliminary data.</text>
</comment>
<sequence>MDKIAYEPYRDPEEFIVEWTDRIWVRRGIGLIRENYASDAIVHGAYGTSKGVEPVVRSTLMKIAAFPGRVGQAEDVVWEARGDDAFLSSHRVFSSGTHTGWSAYGPPTHRSFSSRTIANCLYRRGEMEEEWVVRDEYAVVRQLGLDPFAVARTLAFSGWDGVRAPLADVLAEGDSGARPGHHRAECEHVLALVDAVWNRRMLHEVTEFVARDVTCHISRERTLTRPDGYQLGLLDLLAPLPDARFEVRDVVAHDSPAHGGVRVGVVWWLEGTYSGTPAYGAVTDSPVTLLGSSQFLFREGRIVREWRVYDELSILAQIARARGDEPSAPSVAGEEHPLGEPGELPAGRG</sequence>
<dbReference type="InterPro" id="IPR032710">
    <property type="entry name" value="NTF2-like_dom_sf"/>
</dbReference>
<evidence type="ECO:0000313" key="3">
    <source>
        <dbReference type="Proteomes" id="UP000309992"/>
    </source>
</evidence>
<feature type="compositionally biased region" description="Low complexity" evidence="1">
    <location>
        <begin position="339"/>
        <end position="349"/>
    </location>
</feature>
<evidence type="ECO:0000256" key="1">
    <source>
        <dbReference type="SAM" id="MobiDB-lite"/>
    </source>
</evidence>
<dbReference type="Gene3D" id="3.10.450.50">
    <property type="match status" value="2"/>
</dbReference>
<accession>A0ABY2SAS4</accession>